<keyword evidence="3 7" id="KW-0645">Protease</keyword>
<dbReference type="InterPro" id="IPR001907">
    <property type="entry name" value="ClpP"/>
</dbReference>
<keyword evidence="9" id="KW-0812">Transmembrane</keyword>
<keyword evidence="6 7" id="KW-0472">Membrane</keyword>
<keyword evidence="12" id="KW-1185">Reference proteome</keyword>
<dbReference type="EMBL" id="JADEWZ010000016">
    <property type="protein sequence ID" value="MBE9116625.1"/>
    <property type="molecule type" value="Genomic_DNA"/>
</dbReference>
<dbReference type="PIRSF" id="PIRSF001217">
    <property type="entry name" value="Protease_4_SppA"/>
    <property type="match status" value="1"/>
</dbReference>
<dbReference type="GO" id="GO:0005886">
    <property type="term" value="C:plasma membrane"/>
    <property type="evidence" value="ECO:0007669"/>
    <property type="project" value="UniProtKB-SubCell"/>
</dbReference>
<dbReference type="InterPro" id="IPR004635">
    <property type="entry name" value="Pept_S49_SppA"/>
</dbReference>
<dbReference type="PANTHER" id="PTHR33209:SF1">
    <property type="entry name" value="PEPTIDASE S49 DOMAIN-CONTAINING PROTEIN"/>
    <property type="match status" value="1"/>
</dbReference>
<evidence type="ECO:0000313" key="12">
    <source>
        <dbReference type="Proteomes" id="UP000654482"/>
    </source>
</evidence>
<feature type="domain" description="Peptidase S49" evidence="10">
    <location>
        <begin position="128"/>
        <end position="277"/>
    </location>
</feature>
<dbReference type="Gene3D" id="3.90.226.10">
    <property type="entry name" value="2-enoyl-CoA Hydratase, Chain A, domain 1"/>
    <property type="match status" value="3"/>
</dbReference>
<dbReference type="PRINTS" id="PR00127">
    <property type="entry name" value="CLPPROTEASEP"/>
</dbReference>
<evidence type="ECO:0000256" key="5">
    <source>
        <dbReference type="ARBA" id="ARBA00022825"/>
    </source>
</evidence>
<feature type="active site" description="Nucleophile" evidence="8">
    <location>
        <position position="393"/>
    </location>
</feature>
<sequence length="599" mass="65454">MRQFLKQTFASLVGTLVAVILLVALGTSSLVFLIVAAVSTSEEPSIKNKSVLVFDLSTSIRDTEPPVSLGEAVSGDVPAAIPLRQVLQNLEKATQDKRIVALFLNGSNGIGNTDYATLAEIRPALEQFRESGKKIIAYGVDWGEREYYLGSVADEVILNPMGIVEMNGLSSEQVFFSQALDKFGIGVQVIRVGRYKAAVEPFIQQTMSPENRQQIAGLLGDLWGEFIADVGTSRKIPANKLQALANTKGIFLASEAKAQGLVDRVAYFDEVAAELREISGKGDDEQLFRKVSLEGYSDISVKAFKQESSQNKIAIVYAEGAIVGGRGEDGQIGSARINEQLRDVREDEDVKAVVLRINSPGGSATASELILREIQLIRQEKPVIVSMGDVAASGGYWIATGADYIFAEPSTITGSIGVFGLLPNLEKISNDNGVAWEIVKTGQLADLDTVVRPKTPQELALYQRLVNQVYDLFLDKVAKSRNIPKEKVAQIAQGRIWSGQDAKQIGLVDELGGIESAIAYAAKKAELDEDWEAEEYLEEPDWERQLIDMLQEEAHIDSLTASNPFSSEFNKMKKDLAILQLLSDSKGVYALLPFEFRIK</sequence>
<keyword evidence="4 7" id="KW-0378">Hydrolase</keyword>
<organism evidence="11 12">
    <name type="scientific">Lusitaniella coriacea LEGE 07157</name>
    <dbReference type="NCBI Taxonomy" id="945747"/>
    <lineage>
        <taxon>Bacteria</taxon>
        <taxon>Bacillati</taxon>
        <taxon>Cyanobacteriota</taxon>
        <taxon>Cyanophyceae</taxon>
        <taxon>Spirulinales</taxon>
        <taxon>Lusitaniellaceae</taxon>
        <taxon>Lusitaniella</taxon>
    </lineage>
</organism>
<dbReference type="CDD" id="cd07023">
    <property type="entry name" value="S49_Sppa_N_C"/>
    <property type="match status" value="1"/>
</dbReference>
<feature type="domain" description="Peptidase S49" evidence="10">
    <location>
        <begin position="378"/>
        <end position="527"/>
    </location>
</feature>
<dbReference type="Pfam" id="PF01343">
    <property type="entry name" value="Peptidase_S49"/>
    <property type="match status" value="2"/>
</dbReference>
<dbReference type="PANTHER" id="PTHR33209">
    <property type="entry name" value="PROTEASE 4"/>
    <property type="match status" value="1"/>
</dbReference>
<comment type="subcellular location">
    <subcellularLocation>
        <location evidence="7">Cell inner membrane</location>
    </subcellularLocation>
    <subcellularLocation>
        <location evidence="1">Membrane</location>
    </subcellularLocation>
</comment>
<dbReference type="Gene3D" id="6.20.330.10">
    <property type="match status" value="1"/>
</dbReference>
<keyword evidence="7" id="KW-0997">Cell inner membrane</keyword>
<name>A0A8J7JB26_9CYAN</name>
<dbReference type="CDD" id="cd07018">
    <property type="entry name" value="S49_SppA_67K_type"/>
    <property type="match status" value="1"/>
</dbReference>
<evidence type="ECO:0000256" key="1">
    <source>
        <dbReference type="ARBA" id="ARBA00004370"/>
    </source>
</evidence>
<dbReference type="RefSeq" id="WP_194029720.1">
    <property type="nucleotide sequence ID" value="NZ_JADEWZ010000016.1"/>
</dbReference>
<dbReference type="NCBIfam" id="TIGR00706">
    <property type="entry name" value="SppA_dom"/>
    <property type="match status" value="1"/>
</dbReference>
<dbReference type="SUPFAM" id="SSF52096">
    <property type="entry name" value="ClpP/crotonase"/>
    <property type="match status" value="2"/>
</dbReference>
<evidence type="ECO:0000256" key="7">
    <source>
        <dbReference type="PIRNR" id="PIRNR001217"/>
    </source>
</evidence>
<dbReference type="InterPro" id="IPR047217">
    <property type="entry name" value="S49_SppA_67K_type_N"/>
</dbReference>
<evidence type="ECO:0000256" key="3">
    <source>
        <dbReference type="ARBA" id="ARBA00022670"/>
    </source>
</evidence>
<dbReference type="AlphaFoldDB" id="A0A8J7JB26"/>
<protein>
    <recommendedName>
        <fullName evidence="7">Protease 4</fullName>
        <ecNumber evidence="7">3.4.21.-</ecNumber>
    </recommendedName>
    <alternativeName>
        <fullName evidence="7">Endopeptidase IV</fullName>
    </alternativeName>
    <alternativeName>
        <fullName evidence="7">Protease IV</fullName>
    </alternativeName>
    <alternativeName>
        <fullName evidence="7">Signal peptide peptidase</fullName>
    </alternativeName>
</protein>
<keyword evidence="5" id="KW-0720">Serine protease</keyword>
<dbReference type="InterPro" id="IPR002142">
    <property type="entry name" value="Peptidase_S49"/>
</dbReference>
<feature type="transmembrane region" description="Helical" evidence="9">
    <location>
        <begin position="12"/>
        <end position="38"/>
    </location>
</feature>
<feature type="active site" description="Proton donor/acceptor" evidence="8">
    <location>
        <position position="196"/>
    </location>
</feature>
<accession>A0A8J7JB26</accession>
<dbReference type="GO" id="GO:0006465">
    <property type="term" value="P:signal peptide processing"/>
    <property type="evidence" value="ECO:0007669"/>
    <property type="project" value="InterPro"/>
</dbReference>
<evidence type="ECO:0000256" key="2">
    <source>
        <dbReference type="ARBA" id="ARBA00008683"/>
    </source>
</evidence>
<evidence type="ECO:0000256" key="6">
    <source>
        <dbReference type="ARBA" id="ARBA00023136"/>
    </source>
</evidence>
<reference evidence="11" key="1">
    <citation type="submission" date="2020-10" db="EMBL/GenBank/DDBJ databases">
        <authorList>
            <person name="Castelo-Branco R."/>
            <person name="Eusebio N."/>
            <person name="Adriana R."/>
            <person name="Vieira A."/>
            <person name="Brugerolle De Fraissinette N."/>
            <person name="Rezende De Castro R."/>
            <person name="Schneider M.P."/>
            <person name="Vasconcelos V."/>
            <person name="Leao P.N."/>
        </authorList>
    </citation>
    <scope>NUCLEOTIDE SEQUENCE</scope>
    <source>
        <strain evidence="11">LEGE 07157</strain>
    </source>
</reference>
<evidence type="ECO:0000256" key="4">
    <source>
        <dbReference type="ARBA" id="ARBA00022801"/>
    </source>
</evidence>
<dbReference type="InterPro" id="IPR047272">
    <property type="entry name" value="S49_SppA_C"/>
</dbReference>
<dbReference type="NCBIfam" id="TIGR00705">
    <property type="entry name" value="SppA_67K"/>
    <property type="match status" value="1"/>
</dbReference>
<dbReference type="InterPro" id="IPR004634">
    <property type="entry name" value="Pept_S49_pIV"/>
</dbReference>
<dbReference type="InterPro" id="IPR029045">
    <property type="entry name" value="ClpP/crotonase-like_dom_sf"/>
</dbReference>
<evidence type="ECO:0000256" key="8">
    <source>
        <dbReference type="PIRSR" id="PIRSR001217-1"/>
    </source>
</evidence>
<evidence type="ECO:0000256" key="9">
    <source>
        <dbReference type="SAM" id="Phobius"/>
    </source>
</evidence>
<dbReference type="GO" id="GO:0004252">
    <property type="term" value="F:serine-type endopeptidase activity"/>
    <property type="evidence" value="ECO:0007669"/>
    <property type="project" value="InterPro"/>
</dbReference>
<dbReference type="EC" id="3.4.21.-" evidence="7"/>
<comment type="caution">
    <text evidence="11">The sequence shown here is derived from an EMBL/GenBank/DDBJ whole genome shotgun (WGS) entry which is preliminary data.</text>
</comment>
<gene>
    <name evidence="11" type="primary">sppA</name>
    <name evidence="11" type="ORF">IQ249_12010</name>
</gene>
<keyword evidence="7" id="KW-1003">Cell membrane</keyword>
<keyword evidence="9" id="KW-1133">Transmembrane helix</keyword>
<evidence type="ECO:0000259" key="10">
    <source>
        <dbReference type="Pfam" id="PF01343"/>
    </source>
</evidence>
<comment type="similarity">
    <text evidence="2 7">Belongs to the peptidase S49 family.</text>
</comment>
<dbReference type="Proteomes" id="UP000654482">
    <property type="component" value="Unassembled WGS sequence"/>
</dbReference>
<evidence type="ECO:0000313" key="11">
    <source>
        <dbReference type="EMBL" id="MBE9116625.1"/>
    </source>
</evidence>
<proteinExistence type="inferred from homology"/>
<dbReference type="GO" id="GO:0004176">
    <property type="term" value="F:ATP-dependent peptidase activity"/>
    <property type="evidence" value="ECO:0007669"/>
    <property type="project" value="InterPro"/>
</dbReference>